<dbReference type="SMART" id="SM00485">
    <property type="entry name" value="XPGN"/>
    <property type="match status" value="1"/>
</dbReference>
<dbReference type="InParanoid" id="A0A672Y8G0"/>
<gene>
    <name evidence="3" type="primary">fam120b</name>
</gene>
<dbReference type="PANTHER" id="PTHR15976">
    <property type="entry name" value="CONSTITUTIVE COACTIVATOR OF PEROXISOME PROLIFERATOR-ACTIVATED RECEPTOR GAMMA"/>
    <property type="match status" value="1"/>
</dbReference>
<dbReference type="CDD" id="cd18672">
    <property type="entry name" value="PIN_FAM120B-like"/>
    <property type="match status" value="1"/>
</dbReference>
<comment type="similarity">
    <text evidence="1">Belongs to the constitutive coactivator of PPAR-gamma family.</text>
</comment>
<dbReference type="InterPro" id="IPR006085">
    <property type="entry name" value="XPG_DNA_repair_N"/>
</dbReference>
<dbReference type="InterPro" id="IPR026784">
    <property type="entry name" value="Coact_PPARg"/>
</dbReference>
<dbReference type="GO" id="GO:0004518">
    <property type="term" value="F:nuclease activity"/>
    <property type="evidence" value="ECO:0007669"/>
    <property type="project" value="InterPro"/>
</dbReference>
<dbReference type="InterPro" id="IPR029060">
    <property type="entry name" value="PIN-like_dom_sf"/>
</dbReference>
<dbReference type="SUPFAM" id="SSF88723">
    <property type="entry name" value="PIN domain-like"/>
    <property type="match status" value="1"/>
</dbReference>
<keyword evidence="4" id="KW-1185">Reference proteome</keyword>
<sequence>MGVKGLQSFLEHCCPQACVNVNLREMVRQHAGPTLVVDGMACLRHWYTCKDWVSGGQWKEYMDILMNWVQAFTSAGIRLVFFFDGVVEEKKRPSWVKRRRRVNGDVSKIFNHIKARGDQPGRELFGFPPGLATFTSFALKSLGQEVFLSVMEADYEISSYAREHGCMGILGQDTDFIIYDSAPYLSVSKLRIENLTTVLYDRQAFCRAIGLAVYQLPLLACFLGNDVVPEQRMQHMRNIAMTTYRSLHFFTSHIIFVEIKISLWSREDENNLIPLSLKLSPSDRELIERGVYSYLLTEQEAHQECDITTPPSGAVFEKYVSPECQMLNMFYCVVFHQACREKHVAAQGFMVYCVVSEGVVDCSNSLEDAEDTELLPQALVYKRCRQHIYGLLLLLHGPDGSTVDPPAVKEWFVYPGNSLNEPDLVHPIPLNLQCDHLSLDLLWFGSGPEVSSLRLASFLSIFDCQDFSELYGVVEEHLLAALCLITYIVLQTLSQEDVDAYLSQAVCVALKSPQELQQIKVSLLVLCACTT</sequence>
<organism evidence="3 4">
    <name type="scientific">Sphaeramia orbicularis</name>
    <name type="common">orbiculate cardinalfish</name>
    <dbReference type="NCBI Taxonomy" id="375764"/>
    <lineage>
        <taxon>Eukaryota</taxon>
        <taxon>Metazoa</taxon>
        <taxon>Chordata</taxon>
        <taxon>Craniata</taxon>
        <taxon>Vertebrata</taxon>
        <taxon>Euteleostomi</taxon>
        <taxon>Actinopterygii</taxon>
        <taxon>Neopterygii</taxon>
        <taxon>Teleostei</taxon>
        <taxon>Neoteleostei</taxon>
        <taxon>Acanthomorphata</taxon>
        <taxon>Gobiaria</taxon>
        <taxon>Kurtiformes</taxon>
        <taxon>Apogonoidei</taxon>
        <taxon>Apogonidae</taxon>
        <taxon>Apogoninae</taxon>
        <taxon>Sphaeramia</taxon>
    </lineage>
</organism>
<dbReference type="AlphaFoldDB" id="A0A672Y8G0"/>
<reference evidence="3" key="1">
    <citation type="submission" date="2019-06" db="EMBL/GenBank/DDBJ databases">
        <authorList>
            <consortium name="Wellcome Sanger Institute Data Sharing"/>
        </authorList>
    </citation>
    <scope>NUCLEOTIDE SEQUENCE [LARGE SCALE GENOMIC DNA]</scope>
</reference>
<dbReference type="GO" id="GO:0005634">
    <property type="term" value="C:nucleus"/>
    <property type="evidence" value="ECO:0007669"/>
    <property type="project" value="TreeGrafter"/>
</dbReference>
<proteinExistence type="inferred from homology"/>
<dbReference type="PANTHER" id="PTHR15976:SF17">
    <property type="entry name" value="CONSTITUTIVE COACTIVATOR OF PEROXISOME PROLIFERATOR-ACTIVATED RECEPTOR GAMMA"/>
    <property type="match status" value="1"/>
</dbReference>
<evidence type="ECO:0000313" key="3">
    <source>
        <dbReference type="Ensembl" id="ENSSORP00005003008.1"/>
    </source>
</evidence>
<dbReference type="Gene3D" id="3.40.50.1010">
    <property type="entry name" value="5'-nuclease"/>
    <property type="match status" value="1"/>
</dbReference>
<reference evidence="3" key="3">
    <citation type="submission" date="2025-09" db="UniProtKB">
        <authorList>
            <consortium name="Ensembl"/>
        </authorList>
    </citation>
    <scope>IDENTIFICATION</scope>
</reference>
<dbReference type="Proteomes" id="UP000472271">
    <property type="component" value="Chromosome 3"/>
</dbReference>
<feature type="domain" description="XPG N-terminal" evidence="2">
    <location>
        <begin position="1"/>
        <end position="105"/>
    </location>
</feature>
<dbReference type="Ensembl" id="ENSSORT00005003099.1">
    <property type="protein sequence ID" value="ENSSORP00005003008.1"/>
    <property type="gene ID" value="ENSSORG00005001867.1"/>
</dbReference>
<reference evidence="3" key="2">
    <citation type="submission" date="2025-08" db="UniProtKB">
        <authorList>
            <consortium name="Ensembl"/>
        </authorList>
    </citation>
    <scope>IDENTIFICATION</scope>
</reference>
<evidence type="ECO:0000313" key="4">
    <source>
        <dbReference type="Proteomes" id="UP000472271"/>
    </source>
</evidence>
<evidence type="ECO:0000259" key="2">
    <source>
        <dbReference type="SMART" id="SM00485"/>
    </source>
</evidence>
<name>A0A672Y8G0_9TELE</name>
<accession>A0A672Y8G0</accession>
<evidence type="ECO:0000256" key="1">
    <source>
        <dbReference type="ARBA" id="ARBA00009495"/>
    </source>
</evidence>
<protein>
    <submittedName>
        <fullName evidence="3">Family with sequence similarity 120B</fullName>
    </submittedName>
</protein>